<dbReference type="Pfam" id="PF00383">
    <property type="entry name" value="dCMP_cyt_deam_1"/>
    <property type="match status" value="1"/>
</dbReference>
<dbReference type="PROSITE" id="PS51747">
    <property type="entry name" value="CYT_DCMP_DEAMINASES_2"/>
    <property type="match status" value="1"/>
</dbReference>
<dbReference type="PANTHER" id="PTHR11086:SF18">
    <property type="entry name" value="DEOXYCYTIDYLATE DEAMINASE"/>
    <property type="match status" value="1"/>
</dbReference>
<reference evidence="3" key="1">
    <citation type="submission" date="2022-06" db="EMBL/GenBank/DDBJ databases">
        <title>Dynamics of rice microbiomes reveals core vertical transmitted seed endophytes.</title>
        <authorList>
            <person name="Liao K."/>
            <person name="Zhang X."/>
        </authorList>
    </citation>
    <scope>NUCLEOTIDE SEQUENCE</scope>
    <source>
        <strain evidence="3">JR3-14</strain>
    </source>
</reference>
<proteinExistence type="predicted"/>
<evidence type="ECO:0000313" key="3">
    <source>
        <dbReference type="EMBL" id="UYK87733.1"/>
    </source>
</evidence>
<dbReference type="AlphaFoldDB" id="A0AA46PJS3"/>
<dbReference type="SUPFAM" id="SSF52540">
    <property type="entry name" value="P-loop containing nucleoside triphosphate hydrolases"/>
    <property type="match status" value="1"/>
</dbReference>
<organism evidence="3 4">
    <name type="scientific">Xanthomonas sacchari</name>
    <dbReference type="NCBI Taxonomy" id="56458"/>
    <lineage>
        <taxon>Bacteria</taxon>
        <taxon>Pseudomonadati</taxon>
        <taxon>Pseudomonadota</taxon>
        <taxon>Gammaproteobacteria</taxon>
        <taxon>Lysobacterales</taxon>
        <taxon>Lysobacteraceae</taxon>
        <taxon>Xanthomonas</taxon>
    </lineage>
</organism>
<keyword evidence="1" id="KW-0378">Hydrolase</keyword>
<feature type="domain" description="CMP/dCMP-type deaminase" evidence="2">
    <location>
        <begin position="409"/>
        <end position="544"/>
    </location>
</feature>
<dbReference type="InterPro" id="IPR016193">
    <property type="entry name" value="Cytidine_deaminase-like"/>
</dbReference>
<dbReference type="EMBL" id="CP099534">
    <property type="protein sequence ID" value="UYK87733.1"/>
    <property type="molecule type" value="Genomic_DNA"/>
</dbReference>
<dbReference type="Proteomes" id="UP001164392">
    <property type="component" value="Chromosome"/>
</dbReference>
<accession>A0AA46PJS3</accession>
<sequence>MKSSNSKYLASAVDKLYGREEDFVVIGLTGRTGSGCSTVAKILCDKNPKHSLNVGSDDLDNEKRKRRIIGNWITKNWKPFSLIQVRSIITLLLAENIEDLKFYSEKELNISESKTNRMGDVLKGIFSVHTDFKDFAEEISDATLDSRKVELTAPDQKEKAESAINFYATELPSLADQIRNELGESDFVRLYQRVGTNIRLSGSPFNSTLINGQFFTLAQKINSVLKIMRRCQKAAGKETFIVIDAIRNPLEAIFFQDRYAAFFLMAVSAPNEQRRSRLRKLKFSDEEIEKLDKIEYEPHDLNEPEFFTVQDIQGCLQHADLYVSNPDAKSAADQFSELAWQVLKFVSLIRRPGIVTPSHVERCMQVAYTAKLNSGCISRQVGAVVTGPDFSIRSLGWNDVALGQVPCNLRSRTDLLTAQDLRAYSEYEVSQDFKEHLTISSKGYDALTACGRHIPFCFKSEYNSLKNERNQVHTRSLHAEENAFLQAARHHSATLEGGFLFTTAAPCELCSKKAYQLGIQRIYYIDPYPGIAVTHILQSGLRRPALELFSGAIGKAFHRLYSPIVPLKDELNAVREQGVA</sequence>
<protein>
    <recommendedName>
        <fullName evidence="2">CMP/dCMP-type deaminase domain-containing protein</fullName>
    </recommendedName>
</protein>
<dbReference type="SUPFAM" id="SSF53927">
    <property type="entry name" value="Cytidine deaminase-like"/>
    <property type="match status" value="1"/>
</dbReference>
<dbReference type="InterPro" id="IPR002125">
    <property type="entry name" value="CMP_dCMP_dom"/>
</dbReference>
<evidence type="ECO:0000256" key="1">
    <source>
        <dbReference type="ARBA" id="ARBA00022801"/>
    </source>
</evidence>
<evidence type="ECO:0000259" key="2">
    <source>
        <dbReference type="PROSITE" id="PS51747"/>
    </source>
</evidence>
<dbReference type="GO" id="GO:0004132">
    <property type="term" value="F:dCMP deaminase activity"/>
    <property type="evidence" value="ECO:0007669"/>
    <property type="project" value="TreeGrafter"/>
</dbReference>
<dbReference type="Gene3D" id="3.40.50.300">
    <property type="entry name" value="P-loop containing nucleotide triphosphate hydrolases"/>
    <property type="match status" value="1"/>
</dbReference>
<dbReference type="InterPro" id="IPR015517">
    <property type="entry name" value="dCMP_deaminase-rel"/>
</dbReference>
<dbReference type="InterPro" id="IPR027417">
    <property type="entry name" value="P-loop_NTPase"/>
</dbReference>
<dbReference type="PANTHER" id="PTHR11086">
    <property type="entry name" value="DEOXYCYTIDYLATE DEAMINASE-RELATED"/>
    <property type="match status" value="1"/>
</dbReference>
<dbReference type="GO" id="GO:0005737">
    <property type="term" value="C:cytoplasm"/>
    <property type="evidence" value="ECO:0007669"/>
    <property type="project" value="TreeGrafter"/>
</dbReference>
<gene>
    <name evidence="3" type="ORF">NG824_14735</name>
</gene>
<dbReference type="Gene3D" id="3.40.140.10">
    <property type="entry name" value="Cytidine Deaminase, domain 2"/>
    <property type="match status" value="1"/>
</dbReference>
<evidence type="ECO:0000313" key="4">
    <source>
        <dbReference type="Proteomes" id="UP001164392"/>
    </source>
</evidence>
<dbReference type="RefSeq" id="WP_267092608.1">
    <property type="nucleotide sequence ID" value="NZ_CP099534.1"/>
</dbReference>
<name>A0AA46PJS3_9XANT</name>